<evidence type="ECO:0000259" key="10">
    <source>
        <dbReference type="PROSITE" id="PS50885"/>
    </source>
</evidence>
<evidence type="ECO:0000256" key="2">
    <source>
        <dbReference type="ARBA" id="ARBA00012438"/>
    </source>
</evidence>
<feature type="domain" description="PAC" evidence="9">
    <location>
        <begin position="510"/>
        <end position="562"/>
    </location>
</feature>
<evidence type="ECO:0000259" key="9">
    <source>
        <dbReference type="PROSITE" id="PS50113"/>
    </source>
</evidence>
<gene>
    <name evidence="11" type="ordered locus">Cyan7425_4666</name>
</gene>
<name>B8HLA7_CYAP4</name>
<keyword evidence="3" id="KW-0597">Phosphoprotein</keyword>
<dbReference type="HOGENOM" id="CLU_000445_114_10_3"/>
<keyword evidence="7" id="KW-0472">Membrane</keyword>
<evidence type="ECO:0000259" key="8">
    <source>
        <dbReference type="PROSITE" id="PS50112"/>
    </source>
</evidence>
<dbReference type="SMART" id="SM00304">
    <property type="entry name" value="HAMP"/>
    <property type="match status" value="1"/>
</dbReference>
<dbReference type="Pfam" id="PF00672">
    <property type="entry name" value="HAMP"/>
    <property type="match status" value="1"/>
</dbReference>
<dbReference type="SMART" id="SM00091">
    <property type="entry name" value="PAS"/>
    <property type="match status" value="1"/>
</dbReference>
<dbReference type="InterPro" id="IPR000014">
    <property type="entry name" value="PAS"/>
</dbReference>
<dbReference type="EMBL" id="CP001344">
    <property type="protein sequence ID" value="ACL46972.1"/>
    <property type="molecule type" value="Genomic_DNA"/>
</dbReference>
<dbReference type="eggNOG" id="COG5000">
    <property type="taxonomic scope" value="Bacteria"/>
</dbReference>
<dbReference type="InterPro" id="IPR000700">
    <property type="entry name" value="PAS-assoc_C"/>
</dbReference>
<dbReference type="Pfam" id="PF00989">
    <property type="entry name" value="PAS"/>
    <property type="match status" value="1"/>
</dbReference>
<feature type="transmembrane region" description="Helical" evidence="7">
    <location>
        <begin position="351"/>
        <end position="373"/>
    </location>
</feature>
<dbReference type="CDD" id="cd06225">
    <property type="entry name" value="HAMP"/>
    <property type="match status" value="1"/>
</dbReference>
<dbReference type="InterPro" id="IPR001610">
    <property type="entry name" value="PAC"/>
</dbReference>
<dbReference type="SMART" id="SM00086">
    <property type="entry name" value="PAC"/>
    <property type="match status" value="1"/>
</dbReference>
<evidence type="ECO:0000256" key="5">
    <source>
        <dbReference type="ARBA" id="ARBA00022777"/>
    </source>
</evidence>
<evidence type="ECO:0000256" key="4">
    <source>
        <dbReference type="ARBA" id="ARBA00022679"/>
    </source>
</evidence>
<dbReference type="STRING" id="395961.Cyan7425_4666"/>
<dbReference type="InterPro" id="IPR035965">
    <property type="entry name" value="PAS-like_dom_sf"/>
</dbReference>
<dbReference type="InterPro" id="IPR003660">
    <property type="entry name" value="HAMP_dom"/>
</dbReference>
<evidence type="ECO:0000313" key="11">
    <source>
        <dbReference type="EMBL" id="ACL46972.1"/>
    </source>
</evidence>
<dbReference type="NCBIfam" id="TIGR00229">
    <property type="entry name" value="sensory_box"/>
    <property type="match status" value="1"/>
</dbReference>
<dbReference type="AlphaFoldDB" id="B8HLA7"/>
<feature type="coiled-coil region" evidence="6">
    <location>
        <begin position="543"/>
        <end position="577"/>
    </location>
</feature>
<dbReference type="Gene3D" id="3.30.450.20">
    <property type="entry name" value="PAS domain"/>
    <property type="match status" value="2"/>
</dbReference>
<dbReference type="PANTHER" id="PTHR43304:SF1">
    <property type="entry name" value="PAC DOMAIN-CONTAINING PROTEIN"/>
    <property type="match status" value="1"/>
</dbReference>
<feature type="domain" description="PAS" evidence="8">
    <location>
        <begin position="435"/>
        <end position="472"/>
    </location>
</feature>
<dbReference type="PROSITE" id="PS50885">
    <property type="entry name" value="HAMP"/>
    <property type="match status" value="1"/>
</dbReference>
<keyword evidence="7" id="KW-1133">Transmembrane helix</keyword>
<dbReference type="SUPFAM" id="SSF55785">
    <property type="entry name" value="PYP-like sensor domain (PAS domain)"/>
    <property type="match status" value="1"/>
</dbReference>
<evidence type="ECO:0000256" key="6">
    <source>
        <dbReference type="SAM" id="Coils"/>
    </source>
</evidence>
<feature type="domain" description="HAMP" evidence="10">
    <location>
        <begin position="371"/>
        <end position="423"/>
    </location>
</feature>
<sequence>MKTSRSVPPAIAAPKLHLQTTLAVSFILQVLVTVGLVGYLSFRNGLDVIRDLSKRVQLEVAERANQVLYNYFHTSPQVIQTNINALQLNQINLNDKTALEQYFIRQMQVFPSMDGLFVGTPNGTFIYAGKQADGQFFAATTLHSDQRALYRLDPQGRRLQRVGADRFDARAQPWYKLAVTRKQLSWTNIFQSRTVHSLGIAATAPYYDREGKLVAVFGSFISLQQISTFLQALDVSPNGQVFILDPQGLLMATSTGENPFRLSPGEKELKAIYAVNSQNLLTSRTAKYLNTRFHDFNQINQVYEFSFNLEGNRQNVLVEAYQNRYGQKFLVVVVVPELDFTYAIFENVRTTILLCIIGVIVALLVGVLITRWISAPLLRVARAAEAISQGNMQSNLPSSPLVEIDQLARSFNRMSGQLRASFTALEEKNEALRLAEENYRSIFENALEGIFQASPTGQFVSVNPAMAQIFGYDSAAEMIQSITCMEQQIHVEPEQWHKFQQSILSQHETRNFECRVYRKDGSIIWVQVDAHVVRDKTGQVLYYEGLLQDISEQKQREETLKRQVEALRIEIDQKKREQQVQEITESDFFQSLKSRAHEMRQKRQSKVP</sequence>
<dbReference type="PROSITE" id="PS50113">
    <property type="entry name" value="PAC"/>
    <property type="match status" value="1"/>
</dbReference>
<dbReference type="EC" id="2.7.13.3" evidence="2"/>
<dbReference type="KEGG" id="cyn:Cyan7425_4666"/>
<proteinExistence type="predicted"/>
<reference evidence="11" key="1">
    <citation type="submission" date="2009-01" db="EMBL/GenBank/DDBJ databases">
        <title>Complete sequence of chromosome Cyanothece sp. PCC 7425.</title>
        <authorList>
            <consortium name="US DOE Joint Genome Institute"/>
            <person name="Lucas S."/>
            <person name="Copeland A."/>
            <person name="Lapidus A."/>
            <person name="Glavina del Rio T."/>
            <person name="Dalin E."/>
            <person name="Tice H."/>
            <person name="Bruce D."/>
            <person name="Goodwin L."/>
            <person name="Pitluck S."/>
            <person name="Sims D."/>
            <person name="Meineke L."/>
            <person name="Brettin T."/>
            <person name="Detter J.C."/>
            <person name="Han C."/>
            <person name="Larimer F."/>
            <person name="Land M."/>
            <person name="Hauser L."/>
            <person name="Kyrpides N."/>
            <person name="Ovchinnikova G."/>
            <person name="Liberton M."/>
            <person name="Stoeckel J."/>
            <person name="Banerjee A."/>
            <person name="Singh A."/>
            <person name="Page L."/>
            <person name="Sato H."/>
            <person name="Zhao L."/>
            <person name="Sherman L."/>
            <person name="Pakrasi H."/>
            <person name="Richardson P."/>
        </authorList>
    </citation>
    <scope>NUCLEOTIDE SEQUENCE</scope>
    <source>
        <strain evidence="11">PCC 7425</strain>
    </source>
</reference>
<dbReference type="GO" id="GO:0006355">
    <property type="term" value="P:regulation of DNA-templated transcription"/>
    <property type="evidence" value="ECO:0007669"/>
    <property type="project" value="InterPro"/>
</dbReference>
<dbReference type="GO" id="GO:0016020">
    <property type="term" value="C:membrane"/>
    <property type="evidence" value="ECO:0007669"/>
    <property type="project" value="InterPro"/>
</dbReference>
<evidence type="ECO:0000256" key="3">
    <source>
        <dbReference type="ARBA" id="ARBA00022553"/>
    </source>
</evidence>
<keyword evidence="7" id="KW-0812">Transmembrane</keyword>
<accession>B8HLA7</accession>
<dbReference type="GO" id="GO:0007165">
    <property type="term" value="P:signal transduction"/>
    <property type="evidence" value="ECO:0007669"/>
    <property type="project" value="InterPro"/>
</dbReference>
<dbReference type="PROSITE" id="PS50112">
    <property type="entry name" value="PAS"/>
    <property type="match status" value="1"/>
</dbReference>
<feature type="transmembrane region" description="Helical" evidence="7">
    <location>
        <begin position="20"/>
        <end position="42"/>
    </location>
</feature>
<evidence type="ECO:0000256" key="7">
    <source>
        <dbReference type="SAM" id="Phobius"/>
    </source>
</evidence>
<dbReference type="SUPFAM" id="SSF158472">
    <property type="entry name" value="HAMP domain-like"/>
    <property type="match status" value="1"/>
</dbReference>
<dbReference type="InterPro" id="IPR013767">
    <property type="entry name" value="PAS_fold"/>
</dbReference>
<keyword evidence="5" id="KW-0418">Kinase</keyword>
<dbReference type="CDD" id="cd00130">
    <property type="entry name" value="PAS"/>
    <property type="match status" value="1"/>
</dbReference>
<organism evidence="11">
    <name type="scientific">Cyanothece sp. (strain PCC 7425 / ATCC 29141)</name>
    <dbReference type="NCBI Taxonomy" id="395961"/>
    <lineage>
        <taxon>Bacteria</taxon>
        <taxon>Bacillati</taxon>
        <taxon>Cyanobacteriota</taxon>
        <taxon>Cyanophyceae</taxon>
        <taxon>Gomontiellales</taxon>
        <taxon>Cyanothecaceae</taxon>
        <taxon>Cyanothece</taxon>
    </lineage>
</organism>
<dbReference type="Gene3D" id="6.10.340.10">
    <property type="match status" value="1"/>
</dbReference>
<dbReference type="OrthoDB" id="436222at2"/>
<keyword evidence="6" id="KW-0175">Coiled coil</keyword>
<comment type="catalytic activity">
    <reaction evidence="1">
        <text>ATP + protein L-histidine = ADP + protein N-phospho-L-histidine.</text>
        <dbReference type="EC" id="2.7.13.3"/>
    </reaction>
</comment>
<keyword evidence="4" id="KW-0808">Transferase</keyword>
<evidence type="ECO:0000256" key="1">
    <source>
        <dbReference type="ARBA" id="ARBA00000085"/>
    </source>
</evidence>
<dbReference type="InterPro" id="IPR052162">
    <property type="entry name" value="Sensor_kinase/Photoreceptor"/>
</dbReference>
<protein>
    <recommendedName>
        <fullName evidence="2">histidine kinase</fullName>
        <ecNumber evidence="2">2.7.13.3</ecNumber>
    </recommendedName>
</protein>
<dbReference type="PANTHER" id="PTHR43304">
    <property type="entry name" value="PHYTOCHROME-LIKE PROTEIN CPH1"/>
    <property type="match status" value="1"/>
</dbReference>
<dbReference type="GO" id="GO:0004673">
    <property type="term" value="F:protein histidine kinase activity"/>
    <property type="evidence" value="ECO:0007669"/>
    <property type="project" value="UniProtKB-EC"/>
</dbReference>